<feature type="coiled-coil region" evidence="1">
    <location>
        <begin position="69"/>
        <end position="103"/>
    </location>
</feature>
<reference evidence="4" key="1">
    <citation type="submission" date="2022-11" db="UniProtKB">
        <authorList>
            <consortium name="WormBaseParasite"/>
        </authorList>
    </citation>
    <scope>IDENTIFICATION</scope>
</reference>
<dbReference type="AlphaFoldDB" id="A0A914PPS0"/>
<dbReference type="WBParaSite" id="PDA_v2.g2055.t1">
    <property type="protein sequence ID" value="PDA_v2.g2055.t1"/>
    <property type="gene ID" value="PDA_v2.g2055"/>
</dbReference>
<feature type="region of interest" description="Disordered" evidence="2">
    <location>
        <begin position="1"/>
        <end position="32"/>
    </location>
</feature>
<name>A0A914PPS0_9BILA</name>
<evidence type="ECO:0000313" key="4">
    <source>
        <dbReference type="WBParaSite" id="PDA_v2.g2055.t1"/>
    </source>
</evidence>
<dbReference type="Proteomes" id="UP000887578">
    <property type="component" value="Unplaced"/>
</dbReference>
<keyword evidence="3" id="KW-1185">Reference proteome</keyword>
<protein>
    <submittedName>
        <fullName evidence="4">Uncharacterized protein</fullName>
    </submittedName>
</protein>
<proteinExistence type="predicted"/>
<organism evidence="3 4">
    <name type="scientific">Panagrolaimus davidi</name>
    <dbReference type="NCBI Taxonomy" id="227884"/>
    <lineage>
        <taxon>Eukaryota</taxon>
        <taxon>Metazoa</taxon>
        <taxon>Ecdysozoa</taxon>
        <taxon>Nematoda</taxon>
        <taxon>Chromadorea</taxon>
        <taxon>Rhabditida</taxon>
        <taxon>Tylenchina</taxon>
        <taxon>Panagrolaimomorpha</taxon>
        <taxon>Panagrolaimoidea</taxon>
        <taxon>Panagrolaimidae</taxon>
        <taxon>Panagrolaimus</taxon>
    </lineage>
</organism>
<evidence type="ECO:0000256" key="1">
    <source>
        <dbReference type="SAM" id="Coils"/>
    </source>
</evidence>
<keyword evidence="1" id="KW-0175">Coiled coil</keyword>
<evidence type="ECO:0000256" key="2">
    <source>
        <dbReference type="SAM" id="MobiDB-lite"/>
    </source>
</evidence>
<sequence>MDELQAALEQQEETMTKQHKIYKKAKTENDEEISRLKDDLNDEMSKCVAERAHLIQTCGSLKSGINYFKKDLEESKDSRAKEIGKLQAQLNEARQQKEEDDREKCNDEIIQSTNVISCISNNNEESDKEDDEEKSKLKAKIFELNSILIKLMNTKRVFKVKDVAVLGGPICYDLLDDGVRYFFKFKLGEILIVDKLEYDTEKWLVDGRYVNFNYDGFELFLTNEFSANNIHISPVLQNIFYSTIKNLCLQNVTITYSEYMKLIGTRNIANLRFSNVTVKDEDGNDMDAGDLIKELPNIETFQYVLKNDEKTPSEKLAALPPFSKLCEFKLHGIEEDFDFNVFHEFVKKNPTVKYFLSFFCSFEFIENIAKNFHPFADVTICKENF</sequence>
<evidence type="ECO:0000313" key="3">
    <source>
        <dbReference type="Proteomes" id="UP000887578"/>
    </source>
</evidence>
<accession>A0A914PPS0</accession>